<feature type="transmembrane region" description="Helical" evidence="5">
    <location>
        <begin position="20"/>
        <end position="40"/>
    </location>
</feature>
<accession>A0ABV6B0K4</accession>
<sequence length="533" mass="56806">MHPPPLPSSGAVLPFRLPSALWLALGSLGLIVGAAAVGTLAVWNPLLATVAALLVSGLAAALAVRTHLPRLALGALGVCLLGYALLGRGFAYVGVAPLFIGELVLGVCLLAALLSFSGRTLTQSRIVVALLTFLLIGLVATVPQVSIYGLEALRDAVLWGYGLFGLAVAALLLHTGWVLKAARSYLKLVPLFLVWTPLAVIVSELYGSVLPRFPGSQAALIELKGGDIAVHLAGIAALIMLGLPQLLRPAQQRLSAAASSRQEWLWWALWLAAALIPVFRVRAGILAIAAAVCIVLIMRLGARTRSSAAGTAQGAGSRWGKPALLVTLALTALLAFNVRVSLGEDRNTVSAEALLLNVQSITGQTGEGDRDGSRGWRLKWWTDIVNYTVHGPYFWTGKGYGVNLADDDGYQLGDGSLRSPHNGHLNILARSGVPGLLAWALLQLAFAAALLRAHLLAKRAGQDLWVRLNVWVLAYWAAFMVNASFDVYLEGPQGGIWFWCLFGFGLALLETQRQLRPQWEKERQLQTAAGRPA</sequence>
<feature type="transmembrane region" description="Helical" evidence="5">
    <location>
        <begin position="156"/>
        <end position="173"/>
    </location>
</feature>
<dbReference type="PANTHER" id="PTHR37422:SF13">
    <property type="entry name" value="LIPOPOLYSACCHARIDE BIOSYNTHESIS PROTEIN PA4999-RELATED"/>
    <property type="match status" value="1"/>
</dbReference>
<keyword evidence="4 5" id="KW-0472">Membrane</keyword>
<evidence type="ECO:0000256" key="3">
    <source>
        <dbReference type="ARBA" id="ARBA00022989"/>
    </source>
</evidence>
<protein>
    <submittedName>
        <fullName evidence="7">DUF3488 domain-containing protein</fullName>
    </submittedName>
</protein>
<dbReference type="InterPro" id="IPR007016">
    <property type="entry name" value="O-antigen_ligase-rel_domated"/>
</dbReference>
<evidence type="ECO:0000256" key="2">
    <source>
        <dbReference type="ARBA" id="ARBA00022692"/>
    </source>
</evidence>
<feature type="transmembrane region" description="Helical" evidence="5">
    <location>
        <begin position="323"/>
        <end position="342"/>
    </location>
</feature>
<evidence type="ECO:0000313" key="7">
    <source>
        <dbReference type="EMBL" id="MFB9993283.1"/>
    </source>
</evidence>
<evidence type="ECO:0000256" key="1">
    <source>
        <dbReference type="ARBA" id="ARBA00004141"/>
    </source>
</evidence>
<feature type="transmembrane region" description="Helical" evidence="5">
    <location>
        <begin position="264"/>
        <end position="279"/>
    </location>
</feature>
<dbReference type="Proteomes" id="UP001589733">
    <property type="component" value="Unassembled WGS sequence"/>
</dbReference>
<dbReference type="EMBL" id="JBHLYR010000045">
    <property type="protein sequence ID" value="MFB9993283.1"/>
    <property type="molecule type" value="Genomic_DNA"/>
</dbReference>
<evidence type="ECO:0000256" key="4">
    <source>
        <dbReference type="ARBA" id="ARBA00023136"/>
    </source>
</evidence>
<keyword evidence="8" id="KW-1185">Reference proteome</keyword>
<feature type="transmembrane region" description="Helical" evidence="5">
    <location>
        <begin position="126"/>
        <end position="150"/>
    </location>
</feature>
<dbReference type="RefSeq" id="WP_380011802.1">
    <property type="nucleotide sequence ID" value="NZ_JBHLYR010000045.1"/>
</dbReference>
<feature type="transmembrane region" description="Helical" evidence="5">
    <location>
        <begin position="436"/>
        <end position="457"/>
    </location>
</feature>
<feature type="transmembrane region" description="Helical" evidence="5">
    <location>
        <begin position="185"/>
        <end position="206"/>
    </location>
</feature>
<proteinExistence type="predicted"/>
<reference evidence="7 8" key="1">
    <citation type="submission" date="2024-09" db="EMBL/GenBank/DDBJ databases">
        <authorList>
            <person name="Sun Q."/>
            <person name="Mori K."/>
        </authorList>
    </citation>
    <scope>NUCLEOTIDE SEQUENCE [LARGE SCALE GENOMIC DNA]</scope>
    <source>
        <strain evidence="7 8">JCM 13503</strain>
    </source>
</reference>
<comment type="caution">
    <text evidence="7">The sequence shown here is derived from an EMBL/GenBank/DDBJ whole genome shotgun (WGS) entry which is preliminary data.</text>
</comment>
<keyword evidence="2 5" id="KW-0812">Transmembrane</keyword>
<feature type="transmembrane region" description="Helical" evidence="5">
    <location>
        <begin position="464"/>
        <end position="485"/>
    </location>
</feature>
<dbReference type="Pfam" id="PF04932">
    <property type="entry name" value="Wzy_C"/>
    <property type="match status" value="1"/>
</dbReference>
<name>A0ABV6B0K4_9DEIO</name>
<gene>
    <name evidence="7" type="ORF">ACFFLM_15020</name>
</gene>
<evidence type="ECO:0000256" key="5">
    <source>
        <dbReference type="SAM" id="Phobius"/>
    </source>
</evidence>
<evidence type="ECO:0000259" key="6">
    <source>
        <dbReference type="Pfam" id="PF04932"/>
    </source>
</evidence>
<feature type="transmembrane region" description="Helical" evidence="5">
    <location>
        <begin position="96"/>
        <end position="114"/>
    </location>
</feature>
<comment type="subcellular location">
    <subcellularLocation>
        <location evidence="1">Membrane</location>
        <topology evidence="1">Multi-pass membrane protein</topology>
    </subcellularLocation>
</comment>
<feature type="transmembrane region" description="Helical" evidence="5">
    <location>
        <begin position="491"/>
        <end position="509"/>
    </location>
</feature>
<keyword evidence="3 5" id="KW-1133">Transmembrane helix</keyword>
<feature type="transmembrane region" description="Helical" evidence="5">
    <location>
        <begin position="285"/>
        <end position="302"/>
    </location>
</feature>
<feature type="transmembrane region" description="Helical" evidence="5">
    <location>
        <begin position="71"/>
        <end position="90"/>
    </location>
</feature>
<organism evidence="7 8">
    <name type="scientific">Deinococcus oregonensis</name>
    <dbReference type="NCBI Taxonomy" id="1805970"/>
    <lineage>
        <taxon>Bacteria</taxon>
        <taxon>Thermotogati</taxon>
        <taxon>Deinococcota</taxon>
        <taxon>Deinococci</taxon>
        <taxon>Deinococcales</taxon>
        <taxon>Deinococcaceae</taxon>
        <taxon>Deinococcus</taxon>
    </lineage>
</organism>
<feature type="transmembrane region" description="Helical" evidence="5">
    <location>
        <begin position="46"/>
        <end position="64"/>
    </location>
</feature>
<dbReference type="InterPro" id="IPR051533">
    <property type="entry name" value="WaaL-like"/>
</dbReference>
<dbReference type="PANTHER" id="PTHR37422">
    <property type="entry name" value="TEICHURONIC ACID BIOSYNTHESIS PROTEIN TUAE"/>
    <property type="match status" value="1"/>
</dbReference>
<feature type="transmembrane region" description="Helical" evidence="5">
    <location>
        <begin position="226"/>
        <end position="243"/>
    </location>
</feature>
<evidence type="ECO:0000313" key="8">
    <source>
        <dbReference type="Proteomes" id="UP001589733"/>
    </source>
</evidence>
<feature type="domain" description="O-antigen ligase-related" evidence="6">
    <location>
        <begin position="268"/>
        <end position="440"/>
    </location>
</feature>